<evidence type="ECO:0000256" key="11">
    <source>
        <dbReference type="ARBA" id="ARBA00022989"/>
    </source>
</evidence>
<feature type="domain" description="EGF-like" evidence="16">
    <location>
        <begin position="544"/>
        <end position="581"/>
    </location>
</feature>
<feature type="disulfide bond" evidence="15">
    <location>
        <begin position="571"/>
        <end position="580"/>
    </location>
</feature>
<reference evidence="18" key="1">
    <citation type="submission" date="2025-08" db="UniProtKB">
        <authorList>
            <consortium name="RefSeq"/>
        </authorList>
    </citation>
    <scope>IDENTIFICATION</scope>
    <source>
        <tissue evidence="18">Gonads</tissue>
    </source>
</reference>
<evidence type="ECO:0000256" key="12">
    <source>
        <dbReference type="ARBA" id="ARBA00023136"/>
    </source>
</evidence>
<dbReference type="RefSeq" id="XP_013389473.1">
    <property type="nucleotide sequence ID" value="XM_013534019.1"/>
</dbReference>
<dbReference type="GO" id="GO:0051093">
    <property type="term" value="P:negative regulation of developmental process"/>
    <property type="evidence" value="ECO:0007669"/>
    <property type="project" value="UniProtKB-ARBA"/>
</dbReference>
<evidence type="ECO:0000256" key="7">
    <source>
        <dbReference type="ARBA" id="ARBA00022729"/>
    </source>
</evidence>
<dbReference type="SMART" id="SM00179">
    <property type="entry name" value="EGF_CA"/>
    <property type="match status" value="7"/>
</dbReference>
<keyword evidence="9" id="KW-0221">Differentiation</keyword>
<evidence type="ECO:0000256" key="14">
    <source>
        <dbReference type="ARBA" id="ARBA00023180"/>
    </source>
</evidence>
<evidence type="ECO:0000313" key="17">
    <source>
        <dbReference type="Proteomes" id="UP000085678"/>
    </source>
</evidence>
<dbReference type="FunFam" id="2.10.25.10:FF:000321">
    <property type="entry name" value="Protein delta homolog 1"/>
    <property type="match status" value="1"/>
</dbReference>
<keyword evidence="14" id="KW-0325">Glycoprotein</keyword>
<dbReference type="GO" id="GO:0080090">
    <property type="term" value="P:regulation of primary metabolic process"/>
    <property type="evidence" value="ECO:0007669"/>
    <property type="project" value="UniProtKB-ARBA"/>
</dbReference>
<keyword evidence="12" id="KW-0472">Membrane</keyword>
<keyword evidence="8" id="KW-0677">Repeat</keyword>
<dbReference type="GO" id="GO:0060255">
    <property type="term" value="P:regulation of macromolecule metabolic process"/>
    <property type="evidence" value="ECO:0007669"/>
    <property type="project" value="UniProtKB-ARBA"/>
</dbReference>
<evidence type="ECO:0000256" key="6">
    <source>
        <dbReference type="ARBA" id="ARBA00022692"/>
    </source>
</evidence>
<dbReference type="InterPro" id="IPR001881">
    <property type="entry name" value="EGF-like_Ca-bd_dom"/>
</dbReference>
<dbReference type="CDD" id="cd00054">
    <property type="entry name" value="EGF_CA"/>
    <property type="match status" value="7"/>
</dbReference>
<dbReference type="GO" id="GO:0008593">
    <property type="term" value="P:regulation of Notch signaling pathway"/>
    <property type="evidence" value="ECO:0007669"/>
    <property type="project" value="UniProtKB-ARBA"/>
</dbReference>
<keyword evidence="5" id="KW-0597">Phosphoprotein</keyword>
<evidence type="ECO:0000256" key="13">
    <source>
        <dbReference type="ARBA" id="ARBA00023157"/>
    </source>
</evidence>
<dbReference type="PROSITE" id="PS01187">
    <property type="entry name" value="EGF_CA"/>
    <property type="match status" value="2"/>
</dbReference>
<dbReference type="GO" id="GO:0005911">
    <property type="term" value="C:cell-cell junction"/>
    <property type="evidence" value="ECO:0007669"/>
    <property type="project" value="UniProtKB-ARBA"/>
</dbReference>
<feature type="disulfide bond" evidence="15">
    <location>
        <begin position="609"/>
        <end position="618"/>
    </location>
</feature>
<dbReference type="InterPro" id="IPR000742">
    <property type="entry name" value="EGF"/>
</dbReference>
<dbReference type="Gene3D" id="2.10.25.10">
    <property type="entry name" value="Laminin"/>
    <property type="match status" value="7"/>
</dbReference>
<keyword evidence="17" id="KW-1185">Reference proteome</keyword>
<keyword evidence="2" id="KW-0217">Developmental protein</keyword>
<dbReference type="GO" id="GO:0051241">
    <property type="term" value="P:negative regulation of multicellular organismal process"/>
    <property type="evidence" value="ECO:0007669"/>
    <property type="project" value="UniProtKB-ARBA"/>
</dbReference>
<dbReference type="SUPFAM" id="SSF57184">
    <property type="entry name" value="Growth factor receptor domain"/>
    <property type="match status" value="1"/>
</dbReference>
<evidence type="ECO:0000256" key="15">
    <source>
        <dbReference type="PROSITE-ProRule" id="PRU00076"/>
    </source>
</evidence>
<dbReference type="GO" id="GO:0009792">
    <property type="term" value="P:embryo development ending in birth or egg hatching"/>
    <property type="evidence" value="ECO:0007669"/>
    <property type="project" value="UniProtKB-ARBA"/>
</dbReference>
<dbReference type="PROSITE" id="PS01186">
    <property type="entry name" value="EGF_2"/>
    <property type="match status" value="6"/>
</dbReference>
<dbReference type="FunFam" id="2.10.25.10:FF:000004">
    <property type="entry name" value="Neurogenic locus notch 1"/>
    <property type="match status" value="1"/>
</dbReference>
<accession>A0A1S3HTX4</accession>
<keyword evidence="7" id="KW-0732">Signal</keyword>
<keyword evidence="6" id="KW-0812">Transmembrane</keyword>
<dbReference type="InterPro" id="IPR051022">
    <property type="entry name" value="Notch_Cell-Fate_Det"/>
</dbReference>
<dbReference type="GO" id="GO:0009967">
    <property type="term" value="P:positive regulation of signal transduction"/>
    <property type="evidence" value="ECO:0007669"/>
    <property type="project" value="UniProtKB-ARBA"/>
</dbReference>
<proteinExistence type="predicted"/>
<dbReference type="FunFam" id="2.10.25.10:FF:000309">
    <property type="entry name" value="Uncharacterized protein, isoform A"/>
    <property type="match status" value="1"/>
</dbReference>
<keyword evidence="3" id="KW-1003">Cell membrane</keyword>
<evidence type="ECO:0000259" key="16">
    <source>
        <dbReference type="PROSITE" id="PS50026"/>
    </source>
</evidence>
<feature type="domain" description="EGF-like" evidence="16">
    <location>
        <begin position="464"/>
        <end position="500"/>
    </location>
</feature>
<dbReference type="FunFam" id="2.10.25.10:FF:000173">
    <property type="entry name" value="Neurogenic locus notch protein 2"/>
    <property type="match status" value="1"/>
</dbReference>
<evidence type="ECO:0000313" key="18">
    <source>
        <dbReference type="RefSeq" id="XP_013389473.1"/>
    </source>
</evidence>
<dbReference type="GO" id="GO:0048638">
    <property type="term" value="P:regulation of developmental growth"/>
    <property type="evidence" value="ECO:0007669"/>
    <property type="project" value="UniProtKB-ARBA"/>
</dbReference>
<feature type="domain" description="EGF-like" evidence="16">
    <location>
        <begin position="502"/>
        <end position="538"/>
    </location>
</feature>
<dbReference type="GO" id="GO:0048592">
    <property type="term" value="P:eye morphogenesis"/>
    <property type="evidence" value="ECO:0007669"/>
    <property type="project" value="UniProtKB-ARBA"/>
</dbReference>
<dbReference type="InterPro" id="IPR000152">
    <property type="entry name" value="EGF-type_Asp/Asn_hydroxyl_site"/>
</dbReference>
<keyword evidence="4 15" id="KW-0245">EGF-like domain</keyword>
<feature type="disulfide bond" evidence="15">
    <location>
        <begin position="431"/>
        <end position="441"/>
    </location>
</feature>
<dbReference type="GO" id="GO:0030182">
    <property type="term" value="P:neuron differentiation"/>
    <property type="evidence" value="ECO:0007669"/>
    <property type="project" value="UniProtKB-ARBA"/>
</dbReference>
<dbReference type="SUPFAM" id="SSF57196">
    <property type="entry name" value="EGF/Laminin"/>
    <property type="match status" value="4"/>
</dbReference>
<dbReference type="SMART" id="SM00181">
    <property type="entry name" value="EGF"/>
    <property type="match status" value="7"/>
</dbReference>
<feature type="domain" description="EGF-like" evidence="16">
    <location>
        <begin position="621"/>
        <end position="657"/>
    </location>
</feature>
<evidence type="ECO:0000256" key="8">
    <source>
        <dbReference type="ARBA" id="ARBA00022737"/>
    </source>
</evidence>
<feature type="disulfide bond" evidence="15">
    <location>
        <begin position="647"/>
        <end position="656"/>
    </location>
</feature>
<dbReference type="PROSITE" id="PS50026">
    <property type="entry name" value="EGF_3"/>
    <property type="match status" value="7"/>
</dbReference>
<comment type="caution">
    <text evidence="15">Lacks conserved residue(s) required for the propagation of feature annotation.</text>
</comment>
<name>A0A1S3HTX4_LINAN</name>
<dbReference type="OrthoDB" id="5953235at2759"/>
<evidence type="ECO:0000256" key="3">
    <source>
        <dbReference type="ARBA" id="ARBA00022475"/>
    </source>
</evidence>
<dbReference type="GO" id="GO:0048598">
    <property type="term" value="P:embryonic morphogenesis"/>
    <property type="evidence" value="ECO:0007669"/>
    <property type="project" value="UniProtKB-ARBA"/>
</dbReference>
<organism evidence="17 18">
    <name type="scientific">Lingula anatina</name>
    <name type="common">Brachiopod</name>
    <name type="synonym">Lingula unguis</name>
    <dbReference type="NCBI Taxonomy" id="7574"/>
    <lineage>
        <taxon>Eukaryota</taxon>
        <taxon>Metazoa</taxon>
        <taxon>Spiralia</taxon>
        <taxon>Lophotrochozoa</taxon>
        <taxon>Brachiopoda</taxon>
        <taxon>Linguliformea</taxon>
        <taxon>Lingulata</taxon>
        <taxon>Lingulida</taxon>
        <taxon>Linguloidea</taxon>
        <taxon>Lingulidae</taxon>
        <taxon>Lingula</taxon>
    </lineage>
</organism>
<dbReference type="GO" id="GO:0007154">
    <property type="term" value="P:cell communication"/>
    <property type="evidence" value="ECO:0007669"/>
    <property type="project" value="UniProtKB-ARBA"/>
</dbReference>
<evidence type="ECO:0000256" key="9">
    <source>
        <dbReference type="ARBA" id="ARBA00022782"/>
    </source>
</evidence>
<evidence type="ECO:0000256" key="1">
    <source>
        <dbReference type="ARBA" id="ARBA00004247"/>
    </source>
</evidence>
<dbReference type="Pfam" id="PF00008">
    <property type="entry name" value="EGF"/>
    <property type="match status" value="6"/>
</dbReference>
<feature type="disulfide bond" evidence="15">
    <location>
        <begin position="684"/>
        <end position="693"/>
    </location>
</feature>
<dbReference type="GO" id="GO:0003002">
    <property type="term" value="P:regionalization"/>
    <property type="evidence" value="ECO:0007669"/>
    <property type="project" value="UniProtKB-ARBA"/>
</dbReference>
<dbReference type="PROSITE" id="PS00010">
    <property type="entry name" value="ASX_HYDROXYL"/>
    <property type="match status" value="4"/>
</dbReference>
<dbReference type="FunFam" id="2.10.25.10:FF:000143">
    <property type="entry name" value="Protein crumbs 1"/>
    <property type="match status" value="1"/>
</dbReference>
<keyword evidence="11" id="KW-1133">Transmembrane helix</keyword>
<dbReference type="GO" id="GO:0060562">
    <property type="term" value="P:epithelial tube morphogenesis"/>
    <property type="evidence" value="ECO:0007669"/>
    <property type="project" value="UniProtKB-ARBA"/>
</dbReference>
<feature type="domain" description="EGF-like" evidence="16">
    <location>
        <begin position="583"/>
        <end position="619"/>
    </location>
</feature>
<dbReference type="GO" id="GO:0005509">
    <property type="term" value="F:calcium ion binding"/>
    <property type="evidence" value="ECO:0007669"/>
    <property type="project" value="InterPro"/>
</dbReference>
<dbReference type="AlphaFoldDB" id="A0A1S3HTX4"/>
<evidence type="ECO:0000256" key="4">
    <source>
        <dbReference type="ARBA" id="ARBA00022536"/>
    </source>
</evidence>
<dbReference type="Proteomes" id="UP000085678">
    <property type="component" value="Unplaced"/>
</dbReference>
<dbReference type="GeneID" id="106158128"/>
<dbReference type="GO" id="GO:0051049">
    <property type="term" value="P:regulation of transport"/>
    <property type="evidence" value="ECO:0007669"/>
    <property type="project" value="UniProtKB-ARBA"/>
</dbReference>
<feature type="disulfide bond" evidence="15">
    <location>
        <begin position="528"/>
        <end position="537"/>
    </location>
</feature>
<dbReference type="STRING" id="7574.A0A1S3HTX4"/>
<dbReference type="PANTHER" id="PTHR24049">
    <property type="entry name" value="CRUMBS FAMILY MEMBER"/>
    <property type="match status" value="1"/>
</dbReference>
<dbReference type="InParanoid" id="A0A1S3HTX4"/>
<dbReference type="InterPro" id="IPR018097">
    <property type="entry name" value="EGF_Ca-bd_CS"/>
</dbReference>
<dbReference type="GO" id="GO:0002064">
    <property type="term" value="P:epithelial cell development"/>
    <property type="evidence" value="ECO:0007669"/>
    <property type="project" value="UniProtKB-ARBA"/>
</dbReference>
<dbReference type="KEGG" id="lak:106158128"/>
<feature type="domain" description="EGF-like" evidence="16">
    <location>
        <begin position="658"/>
        <end position="694"/>
    </location>
</feature>
<keyword evidence="10" id="KW-0106">Calcium</keyword>
<protein>
    <submittedName>
        <fullName evidence="18">Uncharacterized protein LOC106158128</fullName>
    </submittedName>
</protein>
<dbReference type="GO" id="GO:0023052">
    <property type="term" value="P:signaling"/>
    <property type="evidence" value="ECO:0007669"/>
    <property type="project" value="UniProtKB-ARBA"/>
</dbReference>
<evidence type="ECO:0000256" key="2">
    <source>
        <dbReference type="ARBA" id="ARBA00022473"/>
    </source>
</evidence>
<evidence type="ECO:0000256" key="5">
    <source>
        <dbReference type="ARBA" id="ARBA00022553"/>
    </source>
</evidence>
<dbReference type="GO" id="GO:0016324">
    <property type="term" value="C:apical plasma membrane"/>
    <property type="evidence" value="ECO:0007669"/>
    <property type="project" value="UniProtKB-SubCell"/>
</dbReference>
<dbReference type="InterPro" id="IPR009030">
    <property type="entry name" value="Growth_fac_rcpt_cys_sf"/>
</dbReference>
<feature type="disulfide bond" evidence="15">
    <location>
        <begin position="452"/>
        <end position="461"/>
    </location>
</feature>
<dbReference type="GO" id="GO:0048871">
    <property type="term" value="P:multicellular organismal-level homeostasis"/>
    <property type="evidence" value="ECO:0007669"/>
    <property type="project" value="UniProtKB-ARBA"/>
</dbReference>
<dbReference type="PROSITE" id="PS00022">
    <property type="entry name" value="EGF_1"/>
    <property type="match status" value="7"/>
</dbReference>
<feature type="disulfide bond" evidence="15">
    <location>
        <begin position="490"/>
        <end position="499"/>
    </location>
</feature>
<sequence>MGWTQIPHFKRTRARKNSAMWPQSATTLYFILTLVSAIPAITYASHFRGATISWRCHKNDHLKVEFYYRSAWRLGTGPCGPRCSVRHVGQEGTFIMGSWKCYSGPGCLRSRHLSNHVYTVTAVSTTEYYEEGERAFDYTFQTFGRYVLGFTGSAWIGLTERGGEAFSVLTQVNLGYRSDVNKPNSSPQSYGLMAYRINVCRGCDATIEFPVLDPEGDFVRCRWGRGDTECGSVCGRLKGAILYDNCTLYIPNTDVFNHGDLYAVALIIEDFPRRPITLGGATKNDETPLSAVPLQGSYSENFFFMATILCCQAVSVLIKALEIGSYDDIPVLLKSGLSSGPTAIAPAASFHRRVRILSRFPIDEFILLAPYGVTRTPVEQMSENMYFVDISWTPMANQTGYFTIGCQAVNIRGISSDFLYETVMANDLDECINRPCLNGKCVDLYRMFYCACYAGWTGTLCETDINECESDPCHNGATCHDEVNGFYCACVAGFTGVFCETEMNECSSNPCFNGGTCNDMVNMFSCACKNDTTGVLCQTRIPSMHNECSVSTDCLNGGTCMFSGNNYICTCAPGYTGELCETEIDECSSRPCLNCGVCQGGMDTFTCDCPLGYTGEVCETDIDECAINPCFNGGTCQENIGGFTCTCGQGWVGSTCQAPDLCVDNPCQNGGTCTNVGGSFSCNCEQPWTGTSCDDLQVYPSCDYQQFNDHVVLSLEEDFDGVDRFLFLDGKSEEECALECSKETRCVAYTFIRYLTPVAPPIDYEAHQKCGNIYQQTVERAANESYSEVPVESDLETVMENDTLHVVTRSNESHQQVTKTGVLIIRRQLSEDTANACFGTSSRSRRLNGFFDSSGEVKAVSGVKNKCTTNKVVVGSPLCPSENQVPIQCGCINRDTPGGCIPRLHRGLFGGPLVCDARAVGSGMNTDNVLSILTCAEECKHSRVHYQEFKQNLGDLEDTTFKPSVRCPAELVAPVILGCTIFTTGVIDPINKHYKE</sequence>
<dbReference type="FunFam" id="2.10.25.10:FF:000391">
    <property type="entry name" value="Weary, isoform C"/>
    <property type="match status" value="1"/>
</dbReference>
<gene>
    <name evidence="18" type="primary">LOC106158128</name>
</gene>
<dbReference type="PRINTS" id="PR00010">
    <property type="entry name" value="EGFBLOOD"/>
</dbReference>
<evidence type="ECO:0000256" key="10">
    <source>
        <dbReference type="ARBA" id="ARBA00022837"/>
    </source>
</evidence>
<comment type="subcellular location">
    <subcellularLocation>
        <location evidence="1">Apical cell membrane</location>
        <topology evidence="1">Single-pass type I membrane protein</topology>
    </subcellularLocation>
</comment>
<keyword evidence="13 15" id="KW-1015">Disulfide bond</keyword>
<dbReference type="FunFam" id="2.10.25.10:FF:000565">
    <property type="entry name" value="Predicted protein"/>
    <property type="match status" value="1"/>
</dbReference>
<dbReference type="GO" id="GO:0061326">
    <property type="term" value="P:renal tubule development"/>
    <property type="evidence" value="ECO:0007669"/>
    <property type="project" value="UniProtKB-ARBA"/>
</dbReference>
<feature type="domain" description="EGF-like" evidence="16">
    <location>
        <begin position="427"/>
        <end position="462"/>
    </location>
</feature>